<organism evidence="9 10">
    <name type="scientific">Allomyces macrogynus (strain ATCC 38327)</name>
    <name type="common">Allomyces javanicus var. macrogynus</name>
    <dbReference type="NCBI Taxonomy" id="578462"/>
    <lineage>
        <taxon>Eukaryota</taxon>
        <taxon>Fungi</taxon>
        <taxon>Fungi incertae sedis</taxon>
        <taxon>Blastocladiomycota</taxon>
        <taxon>Blastocladiomycetes</taxon>
        <taxon>Blastocladiales</taxon>
        <taxon>Blastocladiaceae</taxon>
        <taxon>Allomyces</taxon>
    </lineage>
</organism>
<evidence type="ECO:0000313" key="10">
    <source>
        <dbReference type="Proteomes" id="UP000054350"/>
    </source>
</evidence>
<dbReference type="InterPro" id="IPR016439">
    <property type="entry name" value="Lag1/Lac1-like"/>
</dbReference>
<evidence type="ECO:0000256" key="2">
    <source>
        <dbReference type="ARBA" id="ARBA00009808"/>
    </source>
</evidence>
<protein>
    <recommendedName>
        <fullName evidence="8">TLC domain-containing protein</fullName>
    </recommendedName>
</protein>
<dbReference type="STRING" id="578462.A0A0L0SX11"/>
<dbReference type="Proteomes" id="UP000054350">
    <property type="component" value="Unassembled WGS sequence"/>
</dbReference>
<feature type="transmembrane region" description="Helical" evidence="7">
    <location>
        <begin position="276"/>
        <end position="296"/>
    </location>
</feature>
<evidence type="ECO:0000256" key="5">
    <source>
        <dbReference type="ARBA" id="ARBA00023136"/>
    </source>
</evidence>
<dbReference type="Pfam" id="PF03798">
    <property type="entry name" value="TRAM_LAG1_CLN8"/>
    <property type="match status" value="1"/>
</dbReference>
<keyword evidence="3 6" id="KW-0812">Transmembrane</keyword>
<feature type="transmembrane region" description="Helical" evidence="7">
    <location>
        <begin position="58"/>
        <end position="83"/>
    </location>
</feature>
<feature type="transmembrane region" description="Helical" evidence="7">
    <location>
        <begin position="326"/>
        <end position="346"/>
    </location>
</feature>
<keyword evidence="4 7" id="KW-1133">Transmembrane helix</keyword>
<keyword evidence="10" id="KW-1185">Reference proteome</keyword>
<dbReference type="InterPro" id="IPR006634">
    <property type="entry name" value="TLC-dom"/>
</dbReference>
<reference evidence="9 10" key="1">
    <citation type="submission" date="2009-11" db="EMBL/GenBank/DDBJ databases">
        <title>Annotation of Allomyces macrogynus ATCC 38327.</title>
        <authorList>
            <consortium name="The Broad Institute Genome Sequencing Platform"/>
            <person name="Russ C."/>
            <person name="Cuomo C."/>
            <person name="Burger G."/>
            <person name="Gray M.W."/>
            <person name="Holland P.W.H."/>
            <person name="King N."/>
            <person name="Lang F.B.F."/>
            <person name="Roger A.J."/>
            <person name="Ruiz-Trillo I."/>
            <person name="Young S.K."/>
            <person name="Zeng Q."/>
            <person name="Gargeya S."/>
            <person name="Fitzgerald M."/>
            <person name="Haas B."/>
            <person name="Abouelleil A."/>
            <person name="Alvarado L."/>
            <person name="Arachchi H.M."/>
            <person name="Berlin A."/>
            <person name="Chapman S.B."/>
            <person name="Gearin G."/>
            <person name="Goldberg J."/>
            <person name="Griggs A."/>
            <person name="Gujja S."/>
            <person name="Hansen M."/>
            <person name="Heiman D."/>
            <person name="Howarth C."/>
            <person name="Larimer J."/>
            <person name="Lui A."/>
            <person name="MacDonald P.J.P."/>
            <person name="McCowen C."/>
            <person name="Montmayeur A."/>
            <person name="Murphy C."/>
            <person name="Neiman D."/>
            <person name="Pearson M."/>
            <person name="Priest M."/>
            <person name="Roberts A."/>
            <person name="Saif S."/>
            <person name="Shea T."/>
            <person name="Sisk P."/>
            <person name="Stolte C."/>
            <person name="Sykes S."/>
            <person name="Wortman J."/>
            <person name="Nusbaum C."/>
            <person name="Birren B."/>
        </authorList>
    </citation>
    <scope>NUCLEOTIDE SEQUENCE [LARGE SCALE GENOMIC DNA]</scope>
    <source>
        <strain evidence="9 10">ATCC 38327</strain>
    </source>
</reference>
<evidence type="ECO:0000259" key="8">
    <source>
        <dbReference type="PROSITE" id="PS50922"/>
    </source>
</evidence>
<evidence type="ECO:0000313" key="9">
    <source>
        <dbReference type="EMBL" id="KNE67006.1"/>
    </source>
</evidence>
<dbReference type="GO" id="GO:0046513">
    <property type="term" value="P:ceramide biosynthetic process"/>
    <property type="evidence" value="ECO:0007669"/>
    <property type="project" value="InterPro"/>
</dbReference>
<keyword evidence="5 6" id="KW-0472">Membrane</keyword>
<accession>A0A0L0SX11</accession>
<dbReference type="GO" id="GO:0050291">
    <property type="term" value="F:sphingosine N-acyltransferase activity"/>
    <property type="evidence" value="ECO:0007669"/>
    <property type="project" value="InterPro"/>
</dbReference>
<evidence type="ECO:0000256" key="1">
    <source>
        <dbReference type="ARBA" id="ARBA00004141"/>
    </source>
</evidence>
<dbReference type="PANTHER" id="PTHR12560:SF0">
    <property type="entry name" value="LD18904P"/>
    <property type="match status" value="1"/>
</dbReference>
<dbReference type="OrthoDB" id="537032at2759"/>
<dbReference type="AlphaFoldDB" id="A0A0L0SX11"/>
<sequence>MARKLSRSAASELRARRQAYEEKHDLALADAAAAKGIPHDDWKPHPAMRVYRDHQIDIPLAILLLCYAGATMSPTSVFSKFAYPSYELPVAEPGQEPLYDKGWWDLAFVGYYVVFWTFARATVIDYFIKPLAQACGAPKRLWDRFGEQGWLVVYYTLAFSVGFNIIYNSSYWLNTEQFWVDYPHKYVTGWFKTYYLLQLAFWIQQLFVVHIEKPRKDYAQYIVHHLVTCALLVSSYLGNFTRIGNAVLVTMDVADIFLCSAKCFNYVKWRNLCDTTFVVFVAVWLFSRHYVFYYIVRSIWTDAYRVVELKWDPDNDHYASVNTLNYFLVLFAVLQVLLIYWLYLIVRVVLKVVSGNKAEDNRSDDED</sequence>
<dbReference type="OMA" id="KWYILVQ"/>
<evidence type="ECO:0000256" key="6">
    <source>
        <dbReference type="PROSITE-ProRule" id="PRU00205"/>
    </source>
</evidence>
<name>A0A0L0SX11_ALLM3</name>
<dbReference type="GO" id="GO:0016020">
    <property type="term" value="C:membrane"/>
    <property type="evidence" value="ECO:0007669"/>
    <property type="project" value="UniProtKB-SubCell"/>
</dbReference>
<evidence type="ECO:0000256" key="3">
    <source>
        <dbReference type="ARBA" id="ARBA00022692"/>
    </source>
</evidence>
<dbReference type="EMBL" id="GG745351">
    <property type="protein sequence ID" value="KNE67006.1"/>
    <property type="molecule type" value="Genomic_DNA"/>
</dbReference>
<feature type="transmembrane region" description="Helical" evidence="7">
    <location>
        <begin position="193"/>
        <end position="211"/>
    </location>
</feature>
<evidence type="ECO:0000256" key="4">
    <source>
        <dbReference type="ARBA" id="ARBA00022989"/>
    </source>
</evidence>
<evidence type="ECO:0000256" key="7">
    <source>
        <dbReference type="SAM" id="Phobius"/>
    </source>
</evidence>
<feature type="transmembrane region" description="Helical" evidence="7">
    <location>
        <begin position="149"/>
        <end position="173"/>
    </location>
</feature>
<proteinExistence type="inferred from homology"/>
<feature type="domain" description="TLC" evidence="8">
    <location>
        <begin position="143"/>
        <end position="354"/>
    </location>
</feature>
<dbReference type="PANTHER" id="PTHR12560">
    <property type="entry name" value="LONGEVITY ASSURANCE FACTOR 1 LAG1"/>
    <property type="match status" value="1"/>
</dbReference>
<feature type="transmembrane region" description="Helical" evidence="7">
    <location>
        <begin position="103"/>
        <end position="128"/>
    </location>
</feature>
<feature type="transmembrane region" description="Helical" evidence="7">
    <location>
        <begin position="218"/>
        <end position="237"/>
    </location>
</feature>
<dbReference type="eggNOG" id="KOG1607">
    <property type="taxonomic scope" value="Eukaryota"/>
</dbReference>
<dbReference type="SMART" id="SM00724">
    <property type="entry name" value="TLC"/>
    <property type="match status" value="1"/>
</dbReference>
<dbReference type="PIRSF" id="PIRSF005225">
    <property type="entry name" value="LAG1_LAC1"/>
    <property type="match status" value="1"/>
</dbReference>
<reference evidence="10" key="2">
    <citation type="submission" date="2009-11" db="EMBL/GenBank/DDBJ databases">
        <title>The Genome Sequence of Allomyces macrogynus strain ATCC 38327.</title>
        <authorList>
            <consortium name="The Broad Institute Genome Sequencing Platform"/>
            <person name="Russ C."/>
            <person name="Cuomo C."/>
            <person name="Shea T."/>
            <person name="Young S.K."/>
            <person name="Zeng Q."/>
            <person name="Koehrsen M."/>
            <person name="Haas B."/>
            <person name="Borodovsky M."/>
            <person name="Guigo R."/>
            <person name="Alvarado L."/>
            <person name="Berlin A."/>
            <person name="Borenstein D."/>
            <person name="Chen Z."/>
            <person name="Engels R."/>
            <person name="Freedman E."/>
            <person name="Gellesch M."/>
            <person name="Goldberg J."/>
            <person name="Griggs A."/>
            <person name="Gujja S."/>
            <person name="Heiman D."/>
            <person name="Hepburn T."/>
            <person name="Howarth C."/>
            <person name="Jen D."/>
            <person name="Larson L."/>
            <person name="Lewis B."/>
            <person name="Mehta T."/>
            <person name="Park D."/>
            <person name="Pearson M."/>
            <person name="Roberts A."/>
            <person name="Saif S."/>
            <person name="Shenoy N."/>
            <person name="Sisk P."/>
            <person name="Stolte C."/>
            <person name="Sykes S."/>
            <person name="Walk T."/>
            <person name="White J."/>
            <person name="Yandava C."/>
            <person name="Burger G."/>
            <person name="Gray M.W."/>
            <person name="Holland P.W.H."/>
            <person name="King N."/>
            <person name="Lang F.B.F."/>
            <person name="Roger A.J."/>
            <person name="Ruiz-Trillo I."/>
            <person name="Lander E."/>
            <person name="Nusbaum C."/>
        </authorList>
    </citation>
    <scope>NUCLEOTIDE SEQUENCE [LARGE SCALE GENOMIC DNA]</scope>
    <source>
        <strain evidence="10">ATCC 38327</strain>
    </source>
</reference>
<dbReference type="PROSITE" id="PS50922">
    <property type="entry name" value="TLC"/>
    <property type="match status" value="1"/>
</dbReference>
<gene>
    <name evidence="9" type="ORF">AMAG_11473</name>
</gene>
<comment type="subcellular location">
    <subcellularLocation>
        <location evidence="1">Membrane</location>
        <topology evidence="1">Multi-pass membrane protein</topology>
    </subcellularLocation>
</comment>
<comment type="similarity">
    <text evidence="2">Belongs to the sphingosine N-acyltransferase family.</text>
</comment>
<dbReference type="VEuPathDB" id="FungiDB:AMAG_11473"/>